<keyword evidence="3" id="KW-1185">Reference proteome</keyword>
<comment type="caution">
    <text evidence="2">The sequence shown here is derived from an EMBL/GenBank/DDBJ whole genome shotgun (WGS) entry which is preliminary data.</text>
</comment>
<dbReference type="SUPFAM" id="SSF53335">
    <property type="entry name" value="S-adenosyl-L-methionine-dependent methyltransferases"/>
    <property type="match status" value="1"/>
</dbReference>
<dbReference type="CDD" id="cd02440">
    <property type="entry name" value="AdoMet_MTases"/>
    <property type="match status" value="1"/>
</dbReference>
<dbReference type="InterPro" id="IPR029063">
    <property type="entry name" value="SAM-dependent_MTases_sf"/>
</dbReference>
<organism evidence="2 3">
    <name type="scientific">Jiangella rhizosphaerae</name>
    <dbReference type="NCBI Taxonomy" id="2293569"/>
    <lineage>
        <taxon>Bacteria</taxon>
        <taxon>Bacillati</taxon>
        <taxon>Actinomycetota</taxon>
        <taxon>Actinomycetes</taxon>
        <taxon>Jiangellales</taxon>
        <taxon>Jiangellaceae</taxon>
        <taxon>Jiangella</taxon>
    </lineage>
</organism>
<evidence type="ECO:0000313" key="3">
    <source>
        <dbReference type="Proteomes" id="UP000284057"/>
    </source>
</evidence>
<reference evidence="2 3" key="1">
    <citation type="submission" date="2018-09" db="EMBL/GenBank/DDBJ databases">
        <title>Isolation, diversity and antifungal activity of actinobacteria from wheat.</title>
        <authorList>
            <person name="Han C."/>
        </authorList>
    </citation>
    <scope>NUCLEOTIDE SEQUENCE [LARGE SCALE GENOMIC DNA]</scope>
    <source>
        <strain evidence="2 3">NEAU-YY265</strain>
    </source>
</reference>
<protein>
    <submittedName>
        <fullName evidence="2">Class I SAM-dependent methyltransferase</fullName>
    </submittedName>
</protein>
<dbReference type="RefSeq" id="WP_119658061.1">
    <property type="nucleotide sequence ID" value="NZ_QUAL01000007.1"/>
</dbReference>
<keyword evidence="2" id="KW-0489">Methyltransferase</keyword>
<sequence>MREPWNANIHYDARLAACVPPGAGPVLDVGCGDGFLAARLAGGFAPADGGAAPARRVVALDADAPVLERARARFPDAAVDWRHGDVLTYPFQLGSFDAVVSNATLHHLPDAAAALRRLGALVRPGGVLAVVGFARFERRDLPWAAAAFVSLGVANRVRRKWEHSAPQHWPPPHTYRELGACARAVLPGVRLSRLLMGRYLLAWPAPGVASWV</sequence>
<dbReference type="Proteomes" id="UP000284057">
    <property type="component" value="Unassembled WGS sequence"/>
</dbReference>
<feature type="domain" description="Methyltransferase type 11" evidence="1">
    <location>
        <begin position="27"/>
        <end position="129"/>
    </location>
</feature>
<dbReference type="OrthoDB" id="6064711at2"/>
<name>A0A418KX70_9ACTN</name>
<dbReference type="Gene3D" id="3.40.50.150">
    <property type="entry name" value="Vaccinia Virus protein VP39"/>
    <property type="match status" value="1"/>
</dbReference>
<evidence type="ECO:0000313" key="2">
    <source>
        <dbReference type="EMBL" id="RIQ37414.1"/>
    </source>
</evidence>
<dbReference type="PANTHER" id="PTHR43861:SF1">
    <property type="entry name" value="TRANS-ACONITATE 2-METHYLTRANSFERASE"/>
    <property type="match status" value="1"/>
</dbReference>
<dbReference type="GO" id="GO:0032259">
    <property type="term" value="P:methylation"/>
    <property type="evidence" value="ECO:0007669"/>
    <property type="project" value="UniProtKB-KW"/>
</dbReference>
<gene>
    <name evidence="2" type="ORF">DY240_00710</name>
</gene>
<dbReference type="EMBL" id="QUAL01000007">
    <property type="protein sequence ID" value="RIQ37414.1"/>
    <property type="molecule type" value="Genomic_DNA"/>
</dbReference>
<keyword evidence="2" id="KW-0808">Transferase</keyword>
<evidence type="ECO:0000259" key="1">
    <source>
        <dbReference type="Pfam" id="PF08241"/>
    </source>
</evidence>
<dbReference type="AlphaFoldDB" id="A0A418KX70"/>
<accession>A0A418KX70</accession>
<dbReference type="PANTHER" id="PTHR43861">
    <property type="entry name" value="TRANS-ACONITATE 2-METHYLTRANSFERASE-RELATED"/>
    <property type="match status" value="1"/>
</dbReference>
<dbReference type="GO" id="GO:0008757">
    <property type="term" value="F:S-adenosylmethionine-dependent methyltransferase activity"/>
    <property type="evidence" value="ECO:0007669"/>
    <property type="project" value="InterPro"/>
</dbReference>
<proteinExistence type="predicted"/>
<dbReference type="Pfam" id="PF08241">
    <property type="entry name" value="Methyltransf_11"/>
    <property type="match status" value="1"/>
</dbReference>
<dbReference type="InterPro" id="IPR013216">
    <property type="entry name" value="Methyltransf_11"/>
</dbReference>